<sequence>MAMSEELTRRGDEVFERLFGAAPDPQAGDDPEFMAILRRVIFGQVFSVGELEDRTRELITVTILAAMQCPGQLTAHTRAALHVGATPEQIREAIYGLAPFLGFPPHPQRDRRDERGIPRRRRPAASRPAHHDAGGGALRTRHGPAAAAVRG</sequence>
<dbReference type="PANTHER" id="PTHR33570">
    <property type="entry name" value="4-CARBOXYMUCONOLACTONE DECARBOXYLASE FAMILY PROTEIN"/>
    <property type="match status" value="1"/>
</dbReference>
<protein>
    <submittedName>
        <fullName evidence="3">Carboxymuconolactone decarboxylase family protein</fullName>
    </submittedName>
</protein>
<dbReference type="RefSeq" id="WP_129358017.1">
    <property type="nucleotide sequence ID" value="NZ_CP065738.1"/>
</dbReference>
<dbReference type="GeneID" id="97012505"/>
<dbReference type="InterPro" id="IPR029032">
    <property type="entry name" value="AhpD-like"/>
</dbReference>
<evidence type="ECO:0000313" key="3">
    <source>
        <dbReference type="EMBL" id="QPT54300.1"/>
    </source>
</evidence>
<dbReference type="InterPro" id="IPR003779">
    <property type="entry name" value="CMD-like"/>
</dbReference>
<feature type="region of interest" description="Disordered" evidence="1">
    <location>
        <begin position="102"/>
        <end position="151"/>
    </location>
</feature>
<evidence type="ECO:0000256" key="1">
    <source>
        <dbReference type="SAM" id="MobiDB-lite"/>
    </source>
</evidence>
<dbReference type="Gene3D" id="1.20.1290.10">
    <property type="entry name" value="AhpD-like"/>
    <property type="match status" value="1"/>
</dbReference>
<feature type="compositionally biased region" description="Basic and acidic residues" evidence="1">
    <location>
        <begin position="107"/>
        <end position="117"/>
    </location>
</feature>
<dbReference type="PANTHER" id="PTHR33570:SF2">
    <property type="entry name" value="CARBOXYMUCONOLACTONE DECARBOXYLASE-LIKE DOMAIN-CONTAINING PROTEIN"/>
    <property type="match status" value="1"/>
</dbReference>
<proteinExistence type="predicted"/>
<dbReference type="SUPFAM" id="SSF69118">
    <property type="entry name" value="AhpD-like"/>
    <property type="match status" value="1"/>
</dbReference>
<accession>A0A7T3CHK0</accession>
<reference evidence="3 4" key="1">
    <citation type="submission" date="2020-12" db="EMBL/GenBank/DDBJ databases">
        <title>FDA dAtabase for Regulatory Grade micrObial Sequences (FDA-ARGOS): Supporting development and validation of Infectious Disease Dx tests.</title>
        <authorList>
            <person name="Sproer C."/>
            <person name="Gronow S."/>
            <person name="Severitt S."/>
            <person name="Schroder I."/>
            <person name="Tallon L."/>
            <person name="Sadzewicz L."/>
            <person name="Zhao X."/>
            <person name="Boylan J."/>
            <person name="Ott S."/>
            <person name="Bowen H."/>
            <person name="Vavikolanu K."/>
            <person name="Mehta A."/>
            <person name="Aluvathingal J."/>
            <person name="Nadendla S."/>
            <person name="Lowell S."/>
            <person name="Myers T."/>
            <person name="Yan Y."/>
            <person name="Sichtig H."/>
        </authorList>
    </citation>
    <scope>NUCLEOTIDE SEQUENCE [LARGE SCALE GENOMIC DNA]</scope>
    <source>
        <strain evidence="3 4">FDAARGOS_864</strain>
    </source>
</reference>
<name>A0A7T3CHK0_9MICC</name>
<feature type="domain" description="Carboxymuconolactone decarboxylase-like" evidence="2">
    <location>
        <begin position="31"/>
        <end position="104"/>
    </location>
</feature>
<dbReference type="KEGG" id="rkr:I6G21_03735"/>
<evidence type="ECO:0000259" key="2">
    <source>
        <dbReference type="Pfam" id="PF02627"/>
    </source>
</evidence>
<organism evidence="3 4">
    <name type="scientific">Rothia kristinae</name>
    <dbReference type="NCBI Taxonomy" id="37923"/>
    <lineage>
        <taxon>Bacteria</taxon>
        <taxon>Bacillati</taxon>
        <taxon>Actinomycetota</taxon>
        <taxon>Actinomycetes</taxon>
        <taxon>Micrococcales</taxon>
        <taxon>Micrococcaceae</taxon>
        <taxon>Rothia</taxon>
    </lineage>
</organism>
<dbReference type="Proteomes" id="UP000594975">
    <property type="component" value="Chromosome"/>
</dbReference>
<gene>
    <name evidence="3" type="ORF">I6G21_03735</name>
</gene>
<dbReference type="InterPro" id="IPR052512">
    <property type="entry name" value="4CMD/NDH-1_regulator"/>
</dbReference>
<evidence type="ECO:0000313" key="4">
    <source>
        <dbReference type="Proteomes" id="UP000594975"/>
    </source>
</evidence>
<dbReference type="AlphaFoldDB" id="A0A7T3CHK0"/>
<dbReference type="GO" id="GO:0051920">
    <property type="term" value="F:peroxiredoxin activity"/>
    <property type="evidence" value="ECO:0007669"/>
    <property type="project" value="InterPro"/>
</dbReference>
<dbReference type="EMBL" id="CP065738">
    <property type="protein sequence ID" value="QPT54300.1"/>
    <property type="molecule type" value="Genomic_DNA"/>
</dbReference>
<dbReference type="Pfam" id="PF02627">
    <property type="entry name" value="CMD"/>
    <property type="match status" value="1"/>
</dbReference>